<gene>
    <name evidence="12" type="ORF">BZB76_2780</name>
</gene>
<keyword evidence="6 12" id="KW-0418">Kinase</keyword>
<keyword evidence="4" id="KW-0808">Transferase</keyword>
<feature type="transmembrane region" description="Helical" evidence="10">
    <location>
        <begin position="53"/>
        <end position="70"/>
    </location>
</feature>
<dbReference type="GO" id="GO:0016020">
    <property type="term" value="C:membrane"/>
    <property type="evidence" value="ECO:0007669"/>
    <property type="project" value="InterPro"/>
</dbReference>
<feature type="transmembrane region" description="Helical" evidence="10">
    <location>
        <begin position="99"/>
        <end position="117"/>
    </location>
</feature>
<evidence type="ECO:0000313" key="12">
    <source>
        <dbReference type="EMBL" id="RKS74270.1"/>
    </source>
</evidence>
<dbReference type="PANTHER" id="PTHR24421">
    <property type="entry name" value="NITRATE/NITRITE SENSOR PROTEIN NARX-RELATED"/>
    <property type="match status" value="1"/>
</dbReference>
<feature type="transmembrane region" description="Helical" evidence="10">
    <location>
        <begin position="129"/>
        <end position="148"/>
    </location>
</feature>
<organism evidence="12 13">
    <name type="scientific">Actinomadura pelletieri DSM 43383</name>
    <dbReference type="NCBI Taxonomy" id="1120940"/>
    <lineage>
        <taxon>Bacteria</taxon>
        <taxon>Bacillati</taxon>
        <taxon>Actinomycetota</taxon>
        <taxon>Actinomycetes</taxon>
        <taxon>Streptosporangiales</taxon>
        <taxon>Thermomonosporaceae</taxon>
        <taxon>Actinomadura</taxon>
    </lineage>
</organism>
<evidence type="ECO:0000259" key="11">
    <source>
        <dbReference type="Pfam" id="PF07730"/>
    </source>
</evidence>
<keyword evidence="5" id="KW-0547">Nucleotide-binding</keyword>
<dbReference type="GO" id="GO:0046983">
    <property type="term" value="F:protein dimerization activity"/>
    <property type="evidence" value="ECO:0007669"/>
    <property type="project" value="InterPro"/>
</dbReference>
<keyword evidence="10" id="KW-0812">Transmembrane</keyword>
<dbReference type="PANTHER" id="PTHR24421:SF10">
    <property type="entry name" value="NITRATE_NITRITE SENSOR PROTEIN NARQ"/>
    <property type="match status" value="1"/>
</dbReference>
<evidence type="ECO:0000256" key="10">
    <source>
        <dbReference type="SAM" id="Phobius"/>
    </source>
</evidence>
<dbReference type="InterPro" id="IPR011712">
    <property type="entry name" value="Sig_transdc_His_kin_sub3_dim/P"/>
</dbReference>
<accession>A0A495QMR5</accession>
<evidence type="ECO:0000256" key="1">
    <source>
        <dbReference type="ARBA" id="ARBA00000085"/>
    </source>
</evidence>
<sequence>MRDAGGAAPRRAADPSLAKGTSSVRLAKTVLPGLLLVLLALVENTLWGRAGVGPWQLAGTAVPAGVAVCLRHRVPTAALFGVATVIVVLSLTTPSGETTPILLCYLLALALMAYHAGYTGVTRQVPWRLPVILAGMMLAGSAGTAVLAHAGADAWMFGAAIVVIFGLVPALLGRDRSRQRQLVRAGWNQVAQLEREQRIIAQETRLRERARIAQDMHDSLGHELSLIALRVGGLEVSPDFDERHRTVFGELRWAVMAATERLAEIVGVLGDDSEPEAGDPVHGDVRELVDRARDSGMEIDLRVDGEEHRPPLMVERAAFRVLQEALTNAAKHAPGAPVTVAVDHSATETVVTVRNERPAGAARPACGSGGQRGLIGLRERSRLLGGTLEAGERGGVYEVRARLPHAKNRGAPHIEPHAEPYVETRAAEEPNGG</sequence>
<keyword evidence="8" id="KW-0902">Two-component regulatory system</keyword>
<dbReference type="InterPro" id="IPR050482">
    <property type="entry name" value="Sensor_HK_TwoCompSys"/>
</dbReference>
<evidence type="ECO:0000256" key="2">
    <source>
        <dbReference type="ARBA" id="ARBA00012438"/>
    </source>
</evidence>
<feature type="transmembrane region" description="Helical" evidence="10">
    <location>
        <begin position="77"/>
        <end position="93"/>
    </location>
</feature>
<evidence type="ECO:0000256" key="7">
    <source>
        <dbReference type="ARBA" id="ARBA00022840"/>
    </source>
</evidence>
<evidence type="ECO:0000256" key="5">
    <source>
        <dbReference type="ARBA" id="ARBA00022741"/>
    </source>
</evidence>
<keyword evidence="3" id="KW-0597">Phosphoprotein</keyword>
<name>A0A495QMR5_9ACTN</name>
<feature type="compositionally biased region" description="Basic and acidic residues" evidence="9">
    <location>
        <begin position="412"/>
        <end position="433"/>
    </location>
</feature>
<keyword evidence="10" id="KW-0472">Membrane</keyword>
<dbReference type="InterPro" id="IPR036890">
    <property type="entry name" value="HATPase_C_sf"/>
</dbReference>
<keyword evidence="10" id="KW-1133">Transmembrane helix</keyword>
<evidence type="ECO:0000256" key="9">
    <source>
        <dbReference type="SAM" id="MobiDB-lite"/>
    </source>
</evidence>
<evidence type="ECO:0000256" key="4">
    <source>
        <dbReference type="ARBA" id="ARBA00022679"/>
    </source>
</evidence>
<dbReference type="Pfam" id="PF07730">
    <property type="entry name" value="HisKA_3"/>
    <property type="match status" value="1"/>
</dbReference>
<dbReference type="GO" id="GO:0005524">
    <property type="term" value="F:ATP binding"/>
    <property type="evidence" value="ECO:0007669"/>
    <property type="project" value="UniProtKB-KW"/>
</dbReference>
<dbReference type="GO" id="GO:0000155">
    <property type="term" value="F:phosphorelay sensor kinase activity"/>
    <property type="evidence" value="ECO:0007669"/>
    <property type="project" value="InterPro"/>
</dbReference>
<evidence type="ECO:0000256" key="6">
    <source>
        <dbReference type="ARBA" id="ARBA00022777"/>
    </source>
</evidence>
<evidence type="ECO:0000256" key="3">
    <source>
        <dbReference type="ARBA" id="ARBA00022553"/>
    </source>
</evidence>
<proteinExistence type="predicted"/>
<dbReference type="EMBL" id="RBWU01000003">
    <property type="protein sequence ID" value="RKS74270.1"/>
    <property type="molecule type" value="Genomic_DNA"/>
</dbReference>
<dbReference type="Gene3D" id="3.30.565.10">
    <property type="entry name" value="Histidine kinase-like ATPase, C-terminal domain"/>
    <property type="match status" value="1"/>
</dbReference>
<feature type="region of interest" description="Disordered" evidence="9">
    <location>
        <begin position="408"/>
        <end position="433"/>
    </location>
</feature>
<dbReference type="Proteomes" id="UP000274601">
    <property type="component" value="Unassembled WGS sequence"/>
</dbReference>
<keyword evidence="7" id="KW-0067">ATP-binding</keyword>
<dbReference type="CDD" id="cd16917">
    <property type="entry name" value="HATPase_UhpB-NarQ-NarX-like"/>
    <property type="match status" value="1"/>
</dbReference>
<dbReference type="Gene3D" id="1.20.5.1930">
    <property type="match status" value="1"/>
</dbReference>
<evidence type="ECO:0000256" key="8">
    <source>
        <dbReference type="ARBA" id="ARBA00023012"/>
    </source>
</evidence>
<comment type="catalytic activity">
    <reaction evidence="1">
        <text>ATP + protein L-histidine = ADP + protein N-phospho-L-histidine.</text>
        <dbReference type="EC" id="2.7.13.3"/>
    </reaction>
</comment>
<keyword evidence="13" id="KW-1185">Reference proteome</keyword>
<feature type="transmembrane region" description="Helical" evidence="10">
    <location>
        <begin position="154"/>
        <end position="172"/>
    </location>
</feature>
<comment type="caution">
    <text evidence="12">The sequence shown here is derived from an EMBL/GenBank/DDBJ whole genome shotgun (WGS) entry which is preliminary data.</text>
</comment>
<dbReference type="EC" id="2.7.13.3" evidence="2"/>
<feature type="transmembrane region" description="Helical" evidence="10">
    <location>
        <begin position="29"/>
        <end position="47"/>
    </location>
</feature>
<feature type="domain" description="Signal transduction histidine kinase subgroup 3 dimerisation and phosphoacceptor" evidence="11">
    <location>
        <begin position="208"/>
        <end position="269"/>
    </location>
</feature>
<dbReference type="AlphaFoldDB" id="A0A495QMR5"/>
<protein>
    <recommendedName>
        <fullName evidence="2">histidine kinase</fullName>
        <ecNumber evidence="2">2.7.13.3</ecNumber>
    </recommendedName>
</protein>
<reference evidence="12 13" key="1">
    <citation type="submission" date="2018-10" db="EMBL/GenBank/DDBJ databases">
        <title>Genomic Encyclopedia of Archaeal and Bacterial Type Strains, Phase II (KMG-II): from individual species to whole genera.</title>
        <authorList>
            <person name="Goeker M."/>
        </authorList>
    </citation>
    <scope>NUCLEOTIDE SEQUENCE [LARGE SCALE GENOMIC DNA]</scope>
    <source>
        <strain evidence="12 13">DSM 43383</strain>
    </source>
</reference>
<dbReference type="SUPFAM" id="SSF55874">
    <property type="entry name" value="ATPase domain of HSP90 chaperone/DNA topoisomerase II/histidine kinase"/>
    <property type="match status" value="1"/>
</dbReference>
<evidence type="ECO:0000313" key="13">
    <source>
        <dbReference type="Proteomes" id="UP000274601"/>
    </source>
</evidence>